<feature type="transmembrane region" description="Helical" evidence="1">
    <location>
        <begin position="20"/>
        <end position="43"/>
    </location>
</feature>
<keyword evidence="1" id="KW-0812">Transmembrane</keyword>
<dbReference type="NCBIfam" id="TIGR02532">
    <property type="entry name" value="IV_pilin_GFxxxE"/>
    <property type="match status" value="1"/>
</dbReference>
<dbReference type="Pfam" id="PF16074">
    <property type="entry name" value="PilW"/>
    <property type="match status" value="1"/>
</dbReference>
<keyword evidence="1" id="KW-0472">Membrane</keyword>
<dbReference type="EMBL" id="JAFKCZ010000003">
    <property type="protein sequence ID" value="MBN7795687.1"/>
    <property type="molecule type" value="Genomic_DNA"/>
</dbReference>
<name>A0A939DDT0_9GAMM</name>
<evidence type="ECO:0000313" key="3">
    <source>
        <dbReference type="Proteomes" id="UP000664303"/>
    </source>
</evidence>
<dbReference type="AlphaFoldDB" id="A0A939DDT0"/>
<evidence type="ECO:0000256" key="1">
    <source>
        <dbReference type="SAM" id="Phobius"/>
    </source>
</evidence>
<proteinExistence type="predicted"/>
<comment type="caution">
    <text evidence="2">The sequence shown here is derived from an EMBL/GenBank/DDBJ whole genome shotgun (WGS) entry which is preliminary data.</text>
</comment>
<organism evidence="2 3">
    <name type="scientific">Parahaliea mediterranea</name>
    <dbReference type="NCBI Taxonomy" id="651086"/>
    <lineage>
        <taxon>Bacteria</taxon>
        <taxon>Pseudomonadati</taxon>
        <taxon>Pseudomonadota</taxon>
        <taxon>Gammaproteobacteria</taxon>
        <taxon>Cellvibrionales</taxon>
        <taxon>Halieaceae</taxon>
        <taxon>Parahaliea</taxon>
    </lineage>
</organism>
<keyword evidence="3" id="KW-1185">Reference proteome</keyword>
<keyword evidence="1" id="KW-1133">Transmembrane helix</keyword>
<dbReference type="PROSITE" id="PS00409">
    <property type="entry name" value="PROKAR_NTER_METHYL"/>
    <property type="match status" value="1"/>
</dbReference>
<evidence type="ECO:0000313" key="2">
    <source>
        <dbReference type="EMBL" id="MBN7795687.1"/>
    </source>
</evidence>
<dbReference type="InterPro" id="IPR012902">
    <property type="entry name" value="N_methyl_site"/>
</dbReference>
<dbReference type="Pfam" id="PF07963">
    <property type="entry name" value="N_methyl"/>
    <property type="match status" value="1"/>
</dbReference>
<dbReference type="Proteomes" id="UP000664303">
    <property type="component" value="Unassembled WGS sequence"/>
</dbReference>
<reference evidence="2" key="1">
    <citation type="submission" date="2021-02" db="EMBL/GenBank/DDBJ databases">
        <title>PHA producing bacteria isolated from coastal sediment in Guangdong, Shenzhen.</title>
        <authorList>
            <person name="Zheng W."/>
            <person name="Yu S."/>
            <person name="Huang Y."/>
        </authorList>
    </citation>
    <scope>NUCLEOTIDE SEQUENCE</scope>
    <source>
        <strain evidence="2">TN14-10</strain>
    </source>
</reference>
<gene>
    <name evidence="2" type="ORF">JYP50_03740</name>
</gene>
<dbReference type="GO" id="GO:0043683">
    <property type="term" value="P:type IV pilus assembly"/>
    <property type="evidence" value="ECO:0007669"/>
    <property type="project" value="InterPro"/>
</dbReference>
<dbReference type="RefSeq" id="WP_206559352.1">
    <property type="nucleotide sequence ID" value="NZ_JAFKCZ010000003.1"/>
</dbReference>
<accession>A0A939DDT0</accession>
<sequence length="346" mass="36689">MTESNHQAHRIPAGSRGFSLIEFMVAMVLGLIIIGGAISVYLASKRSYTEVEQVAELSENARFGLQVITDSLRHVRFFGGANSADIVAASLGTVSGDCSGLAAANNTVDSLLASRADGSGAAFGCVTDAEPGTDVLLIKSVLPQPMYDADPDDPNAPRDGTISFPQPLSNEEVYVIASPLSGRGELFQGVSSAPSVEEGGSVPFGVAWPYRLQVYYIRAPNAGSGNVPTLSRKVLGWDAGAGAVEIRTEDLVSGVEGMRLRFGFDSDADGEADSYDYAASVPNWESVVAIELFLLVRSVVGDVDYVDNKTYQLGDTAVTPGDNFRRLLVRSNVSLRNSKLEIRRGG</sequence>
<dbReference type="InterPro" id="IPR032092">
    <property type="entry name" value="PilW"/>
</dbReference>
<protein>
    <submittedName>
        <fullName evidence="2">PilW family protein</fullName>
    </submittedName>
</protein>